<organism evidence="4 5">
    <name type="scientific">Bacillus wiedmannii</name>
    <dbReference type="NCBI Taxonomy" id="1890302"/>
    <lineage>
        <taxon>Bacteria</taxon>
        <taxon>Bacillati</taxon>
        <taxon>Bacillota</taxon>
        <taxon>Bacilli</taxon>
        <taxon>Bacillales</taxon>
        <taxon>Bacillaceae</taxon>
        <taxon>Bacillus</taxon>
        <taxon>Bacillus cereus group</taxon>
    </lineage>
</organism>
<protein>
    <submittedName>
        <fullName evidence="4">Amino acid adenylation protein</fullName>
    </submittedName>
</protein>
<accession>A0A4U3AKG0</accession>
<reference evidence="4 5" key="1">
    <citation type="journal article" date="2019" name="Environ. Microbiol.">
        <title>An active ?-lactamase is a part of an orchestrated cell wall stress resistance network of Bacillus subtilis and related rhizosphere species.</title>
        <authorList>
            <person name="Bucher T."/>
            <person name="Keren-Paz A."/>
            <person name="Hausser J."/>
            <person name="Olender T."/>
            <person name="Cytryn E."/>
            <person name="Kolodkin-Gal I."/>
        </authorList>
    </citation>
    <scope>NUCLEOTIDE SEQUENCE [LARGE SCALE GENOMIC DNA]</scope>
    <source>
        <strain evidence="4 5">I5</strain>
    </source>
</reference>
<evidence type="ECO:0000259" key="3">
    <source>
        <dbReference type="Pfam" id="PF00501"/>
    </source>
</evidence>
<dbReference type="Proteomes" id="UP000305222">
    <property type="component" value="Unassembled WGS sequence"/>
</dbReference>
<sequence>YFNEGTINRIQNHLLQILIQMTKSLDSKLFEITHLTAEEQILLLEEWNHTQVNYSAEGMIHTIFEEQVKKTPEAIAAIYENEQITYKELEKRANQLAHYLQKHGVGPESLVGVYMGRSLQMMIALLGI</sequence>
<evidence type="ECO:0000256" key="1">
    <source>
        <dbReference type="ARBA" id="ARBA00022450"/>
    </source>
</evidence>
<feature type="domain" description="AMP-dependent synthetase/ligase" evidence="3">
    <location>
        <begin position="64"/>
        <end position="128"/>
    </location>
</feature>
<dbReference type="SUPFAM" id="SSF56801">
    <property type="entry name" value="Acetyl-CoA synthetase-like"/>
    <property type="match status" value="1"/>
</dbReference>
<name>A0A4U3AKG0_9BACI</name>
<keyword evidence="1" id="KW-0596">Phosphopantetheine</keyword>
<evidence type="ECO:0000313" key="5">
    <source>
        <dbReference type="Proteomes" id="UP000305222"/>
    </source>
</evidence>
<comment type="caution">
    <text evidence="4">The sequence shown here is derived from an EMBL/GenBank/DDBJ whole genome shotgun (WGS) entry which is preliminary data.</text>
</comment>
<feature type="non-terminal residue" evidence="4">
    <location>
        <position position="1"/>
    </location>
</feature>
<dbReference type="EMBL" id="SZON01002329">
    <property type="protein sequence ID" value="TKI87951.1"/>
    <property type="molecule type" value="Genomic_DNA"/>
</dbReference>
<dbReference type="InterPro" id="IPR000873">
    <property type="entry name" value="AMP-dep_synth/lig_dom"/>
</dbReference>
<dbReference type="AlphaFoldDB" id="A0A4U3AKG0"/>
<dbReference type="PANTHER" id="PTHR44845:SF7">
    <property type="entry name" value="PLIPASTATIN SYNTHASE SUBUNIT D"/>
    <property type="match status" value="1"/>
</dbReference>
<dbReference type="Pfam" id="PF00501">
    <property type="entry name" value="AMP-binding"/>
    <property type="match status" value="1"/>
</dbReference>
<evidence type="ECO:0000256" key="2">
    <source>
        <dbReference type="ARBA" id="ARBA00022553"/>
    </source>
</evidence>
<proteinExistence type="predicted"/>
<dbReference type="Gene3D" id="3.40.50.12780">
    <property type="entry name" value="N-terminal domain of ligase-like"/>
    <property type="match status" value="1"/>
</dbReference>
<dbReference type="PANTHER" id="PTHR44845">
    <property type="entry name" value="CARRIER DOMAIN-CONTAINING PROTEIN"/>
    <property type="match status" value="1"/>
</dbReference>
<evidence type="ECO:0000313" key="4">
    <source>
        <dbReference type="EMBL" id="TKI87951.1"/>
    </source>
</evidence>
<gene>
    <name evidence="4" type="ORF">FC699_28940</name>
</gene>
<keyword evidence="2" id="KW-0597">Phosphoprotein</keyword>
<feature type="non-terminal residue" evidence="4">
    <location>
        <position position="128"/>
    </location>
</feature>
<dbReference type="InterPro" id="IPR042099">
    <property type="entry name" value="ANL_N_sf"/>
</dbReference>